<evidence type="ECO:0000313" key="10">
    <source>
        <dbReference type="EMBL" id="SEK25503.1"/>
    </source>
</evidence>
<dbReference type="EC" id="1.-.-.-" evidence="7"/>
<reference evidence="11" key="1">
    <citation type="submission" date="2016-10" db="EMBL/GenBank/DDBJ databases">
        <authorList>
            <person name="Varghese N."/>
            <person name="Submissions S."/>
        </authorList>
    </citation>
    <scope>NUCLEOTIDE SEQUENCE [LARGE SCALE GENOMIC DNA]</scope>
    <source>
        <strain evidence="11">LMG 26383,CCUG 61248,R- 45681</strain>
    </source>
</reference>
<feature type="domain" description="Nitroreductase" evidence="9">
    <location>
        <begin position="11"/>
        <end position="167"/>
    </location>
</feature>
<name>A0A1H7FHA1_9HYPH</name>
<dbReference type="Proteomes" id="UP000199664">
    <property type="component" value="Unassembled WGS sequence"/>
</dbReference>
<feature type="binding site" evidence="8">
    <location>
        <position position="38"/>
    </location>
    <ligand>
        <name>FMN</name>
        <dbReference type="ChEBI" id="CHEBI:58210"/>
        <note>ligand shared between dimeric partners</note>
    </ligand>
</feature>
<evidence type="ECO:0000256" key="6">
    <source>
        <dbReference type="ARBA" id="ARBA00023027"/>
    </source>
</evidence>
<dbReference type="PANTHER" id="PTHR43821:SF1">
    <property type="entry name" value="NAD(P)H NITROREDUCTASE YDJA-RELATED"/>
    <property type="match status" value="1"/>
</dbReference>
<evidence type="ECO:0000256" key="4">
    <source>
        <dbReference type="ARBA" id="ARBA00022857"/>
    </source>
</evidence>
<keyword evidence="11" id="KW-1185">Reference proteome</keyword>
<keyword evidence="3 7" id="KW-0288">FMN</keyword>
<evidence type="ECO:0000256" key="2">
    <source>
        <dbReference type="ARBA" id="ARBA00022630"/>
    </source>
</evidence>
<dbReference type="AlphaFoldDB" id="A0A1H7FHA1"/>
<sequence length="189" mass="20806">MTDTLSLLKLRRSVPPQFLTAPGPDDAQLREILTVAARVPDHGKLAPWRFIVFSGAAKEKAAEIVGAVFKERNPQADEDKVAFERKRLLHAPVVIAVVSRARKHEKIPEWEQELSAGAVCMNMLIAAEALGFNGSWLTNWFAFDRKVLDAFGLAPDERVAGFVHLGKADGRPADRERPDLAAIVSRFGA</sequence>
<evidence type="ECO:0000313" key="11">
    <source>
        <dbReference type="Proteomes" id="UP000199664"/>
    </source>
</evidence>
<dbReference type="GO" id="GO:0016491">
    <property type="term" value="F:oxidoreductase activity"/>
    <property type="evidence" value="ECO:0007669"/>
    <property type="project" value="UniProtKB-UniRule"/>
</dbReference>
<dbReference type="PIRSF" id="PIRSF000232">
    <property type="entry name" value="YdjA"/>
    <property type="match status" value="1"/>
</dbReference>
<dbReference type="InterPro" id="IPR026021">
    <property type="entry name" value="YdjA-like"/>
</dbReference>
<keyword evidence="2 7" id="KW-0285">Flavoprotein</keyword>
<dbReference type="InterPro" id="IPR029479">
    <property type="entry name" value="Nitroreductase"/>
</dbReference>
<dbReference type="PANTHER" id="PTHR43821">
    <property type="entry name" value="NAD(P)H NITROREDUCTASE YDJA-RELATED"/>
    <property type="match status" value="1"/>
</dbReference>
<dbReference type="InterPro" id="IPR052530">
    <property type="entry name" value="NAD(P)H_nitroreductase"/>
</dbReference>
<comment type="cofactor">
    <cofactor evidence="8">
        <name>FMN</name>
        <dbReference type="ChEBI" id="CHEBI:58210"/>
    </cofactor>
    <text evidence="8">Binds 1 FMN per subunit.</text>
</comment>
<dbReference type="InterPro" id="IPR000415">
    <property type="entry name" value="Nitroreductase-like"/>
</dbReference>
<evidence type="ECO:0000256" key="5">
    <source>
        <dbReference type="ARBA" id="ARBA00023002"/>
    </source>
</evidence>
<dbReference type="RefSeq" id="WP_091828534.1">
    <property type="nucleotide sequence ID" value="NZ_FOAN01000001.1"/>
</dbReference>
<proteinExistence type="inferred from homology"/>
<evidence type="ECO:0000256" key="1">
    <source>
        <dbReference type="ARBA" id="ARBA00007118"/>
    </source>
</evidence>
<keyword evidence="4 7" id="KW-0521">NADP</keyword>
<evidence type="ECO:0000256" key="8">
    <source>
        <dbReference type="PIRSR" id="PIRSR000232-1"/>
    </source>
</evidence>
<gene>
    <name evidence="10" type="ORF">SAMN04515666_10156</name>
</gene>
<evidence type="ECO:0000256" key="7">
    <source>
        <dbReference type="PIRNR" id="PIRNR000232"/>
    </source>
</evidence>
<feature type="binding site" description="in other chain" evidence="8">
    <location>
        <begin position="136"/>
        <end position="138"/>
    </location>
    <ligand>
        <name>FMN</name>
        <dbReference type="ChEBI" id="CHEBI:58210"/>
        <note>ligand shared between dimeric partners</note>
    </ligand>
</feature>
<dbReference type="STRING" id="1036779.SAMN04515666_10156"/>
<evidence type="ECO:0000256" key="3">
    <source>
        <dbReference type="ARBA" id="ARBA00022643"/>
    </source>
</evidence>
<protein>
    <recommendedName>
        <fullName evidence="7">Putative NAD(P)H nitroreductase</fullName>
        <ecNumber evidence="7">1.-.-.-</ecNumber>
    </recommendedName>
</protein>
<keyword evidence="6 7" id="KW-0520">NAD</keyword>
<dbReference type="SUPFAM" id="SSF55469">
    <property type="entry name" value="FMN-dependent nitroreductase-like"/>
    <property type="match status" value="1"/>
</dbReference>
<feature type="binding site" description="in other chain" evidence="8">
    <location>
        <begin position="11"/>
        <end position="13"/>
    </location>
    <ligand>
        <name>FMN</name>
        <dbReference type="ChEBI" id="CHEBI:58210"/>
        <note>ligand shared between dimeric partners</note>
    </ligand>
</feature>
<dbReference type="OrthoDB" id="9804207at2"/>
<dbReference type="Pfam" id="PF00881">
    <property type="entry name" value="Nitroreductase"/>
    <property type="match status" value="1"/>
</dbReference>
<comment type="similarity">
    <text evidence="1 7">Belongs to the nitroreductase family.</text>
</comment>
<dbReference type="Gene3D" id="3.40.109.10">
    <property type="entry name" value="NADH Oxidase"/>
    <property type="match status" value="1"/>
</dbReference>
<feature type="binding site" evidence="8">
    <location>
        <position position="42"/>
    </location>
    <ligand>
        <name>FMN</name>
        <dbReference type="ChEBI" id="CHEBI:58210"/>
        <note>ligand shared between dimeric partners</note>
    </ligand>
</feature>
<organism evidence="10 11">
    <name type="scientific">Bosea lupini</name>
    <dbReference type="NCBI Taxonomy" id="1036779"/>
    <lineage>
        <taxon>Bacteria</taxon>
        <taxon>Pseudomonadati</taxon>
        <taxon>Pseudomonadota</taxon>
        <taxon>Alphaproteobacteria</taxon>
        <taxon>Hyphomicrobiales</taxon>
        <taxon>Boseaceae</taxon>
        <taxon>Bosea</taxon>
    </lineage>
</organism>
<keyword evidence="5 7" id="KW-0560">Oxidoreductase</keyword>
<accession>A0A1H7FHA1</accession>
<evidence type="ECO:0000259" key="9">
    <source>
        <dbReference type="Pfam" id="PF00881"/>
    </source>
</evidence>
<dbReference type="EMBL" id="FOAN01000001">
    <property type="protein sequence ID" value="SEK25503.1"/>
    <property type="molecule type" value="Genomic_DNA"/>
</dbReference>
<dbReference type="CDD" id="cd02135">
    <property type="entry name" value="YdjA-like"/>
    <property type="match status" value="1"/>
</dbReference>